<comment type="caution">
    <text evidence="1">The sequence shown here is derived from an EMBL/GenBank/DDBJ whole genome shotgun (WGS) entry which is preliminary data.</text>
</comment>
<accession>A0ABP7P6S7</accession>
<keyword evidence="2" id="KW-1185">Reference proteome</keyword>
<dbReference type="RefSeq" id="WP_316763565.1">
    <property type="nucleotide sequence ID" value="NZ_BAABAK010000004.1"/>
</dbReference>
<proteinExistence type="predicted"/>
<evidence type="ECO:0000313" key="1">
    <source>
        <dbReference type="EMBL" id="GAA3960630.1"/>
    </source>
</evidence>
<protein>
    <submittedName>
        <fullName evidence="1">Uncharacterized protein</fullName>
    </submittedName>
</protein>
<evidence type="ECO:0000313" key="2">
    <source>
        <dbReference type="Proteomes" id="UP001501081"/>
    </source>
</evidence>
<dbReference type="Proteomes" id="UP001501081">
    <property type="component" value="Unassembled WGS sequence"/>
</dbReference>
<gene>
    <name evidence="1" type="ORF">GCM10022246_12410</name>
</gene>
<dbReference type="EMBL" id="BAABAK010000004">
    <property type="protein sequence ID" value="GAA3960630.1"/>
    <property type="molecule type" value="Genomic_DNA"/>
</dbReference>
<sequence length="189" mass="22557">MLKLYFFALLSLILKINRVEAKTISVDPDSIYQQQAKIFINDIYAEKLKSKRSVLINEPQFYRHGLEDSDTSFFDTKELSYIKKQIQEPELKSWRNLISTQMNCISKDSLNRILKKEYLRLYNGWDYFYRYVGKDIHIFSSPIFIKNYQYCLFYTEISCGLGCASGETFLYRKKNGKWAKFKLIYSWIS</sequence>
<organism evidence="1 2">
    <name type="scientific">Pedobacter ginsengiterrae</name>
    <dbReference type="NCBI Taxonomy" id="871696"/>
    <lineage>
        <taxon>Bacteria</taxon>
        <taxon>Pseudomonadati</taxon>
        <taxon>Bacteroidota</taxon>
        <taxon>Sphingobacteriia</taxon>
        <taxon>Sphingobacteriales</taxon>
        <taxon>Sphingobacteriaceae</taxon>
        <taxon>Pedobacter</taxon>
    </lineage>
</organism>
<reference evidence="2" key="1">
    <citation type="journal article" date="2019" name="Int. J. Syst. Evol. Microbiol.">
        <title>The Global Catalogue of Microorganisms (GCM) 10K type strain sequencing project: providing services to taxonomists for standard genome sequencing and annotation.</title>
        <authorList>
            <consortium name="The Broad Institute Genomics Platform"/>
            <consortium name="The Broad Institute Genome Sequencing Center for Infectious Disease"/>
            <person name="Wu L."/>
            <person name="Ma J."/>
        </authorList>
    </citation>
    <scope>NUCLEOTIDE SEQUENCE [LARGE SCALE GENOMIC DNA]</scope>
    <source>
        <strain evidence="2">JCM 17338</strain>
    </source>
</reference>
<name>A0ABP7P6S7_9SPHI</name>